<keyword evidence="6 10" id="KW-1133">Transmembrane helix</keyword>
<sequence>MLADRRSRIRGILRGPGLAAGGAGRGAAAQRPPWVLERDGRSQGCTYTRAVSLFKAASTVSLFTLASRITGLVRELLMASVFGVSALTDAFNVAFRIPNLFRRVFGEGAFSQAFVPVLAAARVERGDEGAKALIDHVSTLLAWTLLVLSIAGVAAAPLLVWAMASGLRQTPEGFGAAVTMTRWMFPYIGFMSLVALAGGVLNTWRRFAVPAATPVLLNVSLILSIVWGAPWFVRHGFEPIYAQCVGVLVGGALQLGLQLPALKRLGLLPDIGASRAAIRAAWTDPATRNVMRLMLPALLGVSVAQISLLINTQIASHLAPGSVSWIVYADRLMEFPTALLGVALGVVLMPQLAGARAAKDDARYSAMLDWGLRLVVLLSVPCMVTLLVFSRPLVAVLFHHGAFTAQDVQQTTVALMGYGAGLVGIVAIKVLAPGFYARHDMRTPMRIAVCVLVLTQGLNYLLVPLLQHAALTLSIGIGAVVNALWLLFGLVRRGSFRPLPGWGLFLMQVLAASAILAIFLVWMLNRFDWIGLQATEFRRAGLLAGVVMAAIVLYLLAAWAAGIKLRQMLRR</sequence>
<keyword evidence="10" id="KW-0997">Cell inner membrane</keyword>
<dbReference type="CDD" id="cd13123">
    <property type="entry name" value="MATE_MurJ_like"/>
    <property type="match status" value="1"/>
</dbReference>
<keyword evidence="7 10" id="KW-0472">Membrane</keyword>
<feature type="transmembrane region" description="Helical" evidence="10">
    <location>
        <begin position="215"/>
        <end position="233"/>
    </location>
</feature>
<keyword evidence="2 10" id="KW-1003">Cell membrane</keyword>
<dbReference type="InterPro" id="IPR004268">
    <property type="entry name" value="MurJ"/>
</dbReference>
<feature type="transmembrane region" description="Helical" evidence="10">
    <location>
        <begin position="413"/>
        <end position="432"/>
    </location>
</feature>
<gene>
    <name evidence="10" type="primary">murJ</name>
    <name evidence="11" type="ORF">DFQ15_13120</name>
</gene>
<feature type="transmembrane region" description="Helical" evidence="10">
    <location>
        <begin position="335"/>
        <end position="358"/>
    </location>
</feature>
<evidence type="ECO:0000256" key="2">
    <source>
        <dbReference type="ARBA" id="ARBA00022475"/>
    </source>
</evidence>
<dbReference type="InterPro" id="IPR051050">
    <property type="entry name" value="Lipid_II_flippase_MurJ/MviN"/>
</dbReference>
<feature type="transmembrane region" description="Helical" evidence="10">
    <location>
        <begin position="239"/>
        <end position="257"/>
    </location>
</feature>
<accession>A0A318SE37</accession>
<dbReference type="PANTHER" id="PTHR47019:SF1">
    <property type="entry name" value="LIPID II FLIPPASE MURJ"/>
    <property type="match status" value="1"/>
</dbReference>
<comment type="similarity">
    <text evidence="9 10">Belongs to the MurJ/MviN family.</text>
</comment>
<evidence type="ECO:0000256" key="6">
    <source>
        <dbReference type="ARBA" id="ARBA00022989"/>
    </source>
</evidence>
<dbReference type="GO" id="GO:0071555">
    <property type="term" value="P:cell wall organization"/>
    <property type="evidence" value="ECO:0007669"/>
    <property type="project" value="UniProtKB-KW"/>
</dbReference>
<evidence type="ECO:0000313" key="11">
    <source>
        <dbReference type="EMBL" id="PYE73812.1"/>
    </source>
</evidence>
<dbReference type="GO" id="GO:0008360">
    <property type="term" value="P:regulation of cell shape"/>
    <property type="evidence" value="ECO:0007669"/>
    <property type="project" value="UniProtKB-KW"/>
</dbReference>
<keyword evidence="10" id="KW-0961">Cell wall biogenesis/degradation</keyword>
<feature type="transmembrane region" description="Helical" evidence="10">
    <location>
        <begin position="502"/>
        <end position="522"/>
    </location>
</feature>
<evidence type="ECO:0000256" key="9">
    <source>
        <dbReference type="ARBA" id="ARBA00061532"/>
    </source>
</evidence>
<dbReference type="HAMAP" id="MF_02078">
    <property type="entry name" value="MurJ_MviN"/>
    <property type="match status" value="1"/>
</dbReference>
<feature type="transmembrane region" description="Helical" evidence="10">
    <location>
        <begin position="140"/>
        <end position="164"/>
    </location>
</feature>
<evidence type="ECO:0000256" key="1">
    <source>
        <dbReference type="ARBA" id="ARBA00004651"/>
    </source>
</evidence>
<dbReference type="PRINTS" id="PR01806">
    <property type="entry name" value="VIRFACTRMVIN"/>
</dbReference>
<feature type="transmembrane region" description="Helical" evidence="10">
    <location>
        <begin position="184"/>
        <end position="203"/>
    </location>
</feature>
<keyword evidence="3 10" id="KW-0812">Transmembrane</keyword>
<proteinExistence type="inferred from homology"/>
<dbReference type="GO" id="GO:0009252">
    <property type="term" value="P:peptidoglycan biosynthetic process"/>
    <property type="evidence" value="ECO:0007669"/>
    <property type="project" value="UniProtKB-UniRule"/>
</dbReference>
<dbReference type="Proteomes" id="UP000247540">
    <property type="component" value="Unassembled WGS sequence"/>
</dbReference>
<keyword evidence="10" id="KW-0813">Transport</keyword>
<keyword evidence="4 10" id="KW-0133">Cell shape</keyword>
<dbReference type="AlphaFoldDB" id="A0A318SE37"/>
<keyword evidence="5 10" id="KW-0573">Peptidoglycan synthesis</keyword>
<evidence type="ECO:0000256" key="8">
    <source>
        <dbReference type="ARBA" id="ARBA00060041"/>
    </source>
</evidence>
<protein>
    <recommendedName>
        <fullName evidence="10">Probable lipid II flippase MurJ</fullName>
    </recommendedName>
</protein>
<name>A0A318SE37_9BURK</name>
<feature type="transmembrane region" description="Helical" evidence="10">
    <location>
        <begin position="293"/>
        <end position="315"/>
    </location>
</feature>
<comment type="caution">
    <text evidence="11">The sequence shown here is derived from an EMBL/GenBank/DDBJ whole genome shotgun (WGS) entry which is preliminary data.</text>
</comment>
<comment type="function">
    <text evidence="8 10">Involved in peptidoglycan biosynthesis. Transports lipid-linked peptidoglycan precursors from the inner to the outer leaflet of the cytoplasmic membrane.</text>
</comment>
<dbReference type="EMBL" id="QJTC01000031">
    <property type="protein sequence ID" value="PYE73812.1"/>
    <property type="molecule type" value="Genomic_DNA"/>
</dbReference>
<dbReference type="PANTHER" id="PTHR47019">
    <property type="entry name" value="LIPID II FLIPPASE MURJ"/>
    <property type="match status" value="1"/>
</dbReference>
<dbReference type="GO" id="GO:0015648">
    <property type="term" value="F:lipid-linked peptidoglycan transporter activity"/>
    <property type="evidence" value="ECO:0007669"/>
    <property type="project" value="UniProtKB-UniRule"/>
</dbReference>
<evidence type="ECO:0000256" key="7">
    <source>
        <dbReference type="ARBA" id="ARBA00023136"/>
    </source>
</evidence>
<dbReference type="UniPathway" id="UPA00219"/>
<evidence type="ECO:0000256" key="3">
    <source>
        <dbReference type="ARBA" id="ARBA00022692"/>
    </source>
</evidence>
<evidence type="ECO:0000256" key="4">
    <source>
        <dbReference type="ARBA" id="ARBA00022960"/>
    </source>
</evidence>
<evidence type="ECO:0000256" key="5">
    <source>
        <dbReference type="ARBA" id="ARBA00022984"/>
    </source>
</evidence>
<evidence type="ECO:0000256" key="10">
    <source>
        <dbReference type="HAMAP-Rule" id="MF_02078"/>
    </source>
</evidence>
<dbReference type="NCBIfam" id="TIGR01695">
    <property type="entry name" value="murJ_mviN"/>
    <property type="match status" value="1"/>
</dbReference>
<feature type="transmembrane region" description="Helical" evidence="10">
    <location>
        <begin position="542"/>
        <end position="563"/>
    </location>
</feature>
<comment type="subcellular location">
    <subcellularLocation>
        <location evidence="10">Cell inner membrane</location>
        <topology evidence="10">Multi-pass membrane protein</topology>
    </subcellularLocation>
    <subcellularLocation>
        <location evidence="1">Cell membrane</location>
        <topology evidence="1">Multi-pass membrane protein</topology>
    </subcellularLocation>
</comment>
<feature type="transmembrane region" description="Helical" evidence="10">
    <location>
        <begin position="469"/>
        <end position="490"/>
    </location>
</feature>
<feature type="transmembrane region" description="Helical" evidence="10">
    <location>
        <begin position="444"/>
        <end position="463"/>
    </location>
</feature>
<evidence type="ECO:0000313" key="12">
    <source>
        <dbReference type="Proteomes" id="UP000247540"/>
    </source>
</evidence>
<reference evidence="11 12" key="1">
    <citation type="submission" date="2018-06" db="EMBL/GenBank/DDBJ databases">
        <title>Genomic Encyclopedia of Type Strains, Phase III (KMG-III): the genomes of soil and plant-associated and newly described type strains.</title>
        <authorList>
            <person name="Whitman W."/>
        </authorList>
    </citation>
    <scope>NUCLEOTIDE SEQUENCE [LARGE SCALE GENOMIC DNA]</scope>
    <source>
        <strain evidence="11 12">CECT 7646</strain>
    </source>
</reference>
<dbReference type="Pfam" id="PF03023">
    <property type="entry name" value="MurJ"/>
    <property type="match status" value="1"/>
</dbReference>
<feature type="transmembrane region" description="Helical" evidence="10">
    <location>
        <begin position="370"/>
        <end position="393"/>
    </location>
</feature>
<comment type="pathway">
    <text evidence="10">Cell wall biogenesis; peptidoglycan biosynthesis.</text>
</comment>
<dbReference type="GO" id="GO:0005886">
    <property type="term" value="C:plasma membrane"/>
    <property type="evidence" value="ECO:0007669"/>
    <property type="project" value="UniProtKB-SubCell"/>
</dbReference>
<organism evidence="11 12">
    <name type="scientific">Xylophilus ampelinus</name>
    <dbReference type="NCBI Taxonomy" id="54067"/>
    <lineage>
        <taxon>Bacteria</taxon>
        <taxon>Pseudomonadati</taxon>
        <taxon>Pseudomonadota</taxon>
        <taxon>Betaproteobacteria</taxon>
        <taxon>Burkholderiales</taxon>
        <taxon>Xylophilus</taxon>
    </lineage>
</organism>
<dbReference type="GO" id="GO:0034204">
    <property type="term" value="P:lipid translocation"/>
    <property type="evidence" value="ECO:0007669"/>
    <property type="project" value="TreeGrafter"/>
</dbReference>
<keyword evidence="12" id="KW-1185">Reference proteome</keyword>